<dbReference type="SMART" id="SM00387">
    <property type="entry name" value="HATPase_c"/>
    <property type="match status" value="1"/>
</dbReference>
<dbReference type="InterPro" id="IPR001789">
    <property type="entry name" value="Sig_transdc_resp-reg_receiver"/>
</dbReference>
<dbReference type="GO" id="GO:0005524">
    <property type="term" value="F:ATP binding"/>
    <property type="evidence" value="ECO:0007669"/>
    <property type="project" value="UniProtKB-KW"/>
</dbReference>
<keyword evidence="9" id="KW-0547">Nucleotide-binding</keyword>
<dbReference type="SUPFAM" id="SSF47384">
    <property type="entry name" value="Homodimeric domain of signal transducing histidine kinase"/>
    <property type="match status" value="1"/>
</dbReference>
<proteinExistence type="predicted"/>
<keyword evidence="9" id="KW-0067">ATP-binding</keyword>
<comment type="caution">
    <text evidence="9">The sequence shown here is derived from an EMBL/GenBank/DDBJ whole genome shotgun (WGS) entry which is preliminary data.</text>
</comment>
<dbReference type="SUPFAM" id="SSF48452">
    <property type="entry name" value="TPR-like"/>
    <property type="match status" value="1"/>
</dbReference>
<feature type="modified residue" description="4-aspartylphosphate" evidence="4">
    <location>
        <position position="674"/>
    </location>
</feature>
<name>A0ABP3XY21_9FLAO</name>
<dbReference type="PRINTS" id="PR00344">
    <property type="entry name" value="BCTRLSENSOR"/>
</dbReference>
<dbReference type="InterPro" id="IPR011990">
    <property type="entry name" value="TPR-like_helical_dom_sf"/>
</dbReference>
<organism evidence="9 10">
    <name type="scientific">Gangjinia marincola</name>
    <dbReference type="NCBI Taxonomy" id="578463"/>
    <lineage>
        <taxon>Bacteria</taxon>
        <taxon>Pseudomonadati</taxon>
        <taxon>Bacteroidota</taxon>
        <taxon>Flavobacteriia</taxon>
        <taxon>Flavobacteriales</taxon>
        <taxon>Flavobacteriaceae</taxon>
        <taxon>Gangjinia</taxon>
    </lineage>
</organism>
<protein>
    <recommendedName>
        <fullName evidence="2">histidine kinase</fullName>
        <ecNumber evidence="2">2.7.13.3</ecNumber>
    </recommendedName>
</protein>
<feature type="coiled-coil region" evidence="5">
    <location>
        <begin position="336"/>
        <end position="363"/>
    </location>
</feature>
<dbReference type="CDD" id="cd00082">
    <property type="entry name" value="HisKA"/>
    <property type="match status" value="1"/>
</dbReference>
<dbReference type="InterPro" id="IPR019734">
    <property type="entry name" value="TPR_rpt"/>
</dbReference>
<dbReference type="SMART" id="SM00388">
    <property type="entry name" value="HisKA"/>
    <property type="match status" value="1"/>
</dbReference>
<dbReference type="SUPFAM" id="SSF55874">
    <property type="entry name" value="ATPase domain of HSP90 chaperone/DNA topoisomerase II/histidine kinase"/>
    <property type="match status" value="1"/>
</dbReference>
<dbReference type="SMART" id="SM00448">
    <property type="entry name" value="REC"/>
    <property type="match status" value="1"/>
</dbReference>
<keyword evidence="10" id="KW-1185">Reference proteome</keyword>
<keyword evidence="3 4" id="KW-0597">Phosphoprotein</keyword>
<dbReference type="SMART" id="SM00028">
    <property type="entry name" value="TPR"/>
    <property type="match status" value="3"/>
</dbReference>
<dbReference type="InterPro" id="IPR003594">
    <property type="entry name" value="HATPase_dom"/>
</dbReference>
<dbReference type="CDD" id="cd17546">
    <property type="entry name" value="REC_hyHK_CKI1_RcsC-like"/>
    <property type="match status" value="1"/>
</dbReference>
<dbReference type="Gene3D" id="1.10.287.130">
    <property type="match status" value="1"/>
</dbReference>
<dbReference type="InterPro" id="IPR004358">
    <property type="entry name" value="Sig_transdc_His_kin-like_C"/>
</dbReference>
<evidence type="ECO:0000256" key="4">
    <source>
        <dbReference type="PROSITE-ProRule" id="PRU00169"/>
    </source>
</evidence>
<feature type="domain" description="Response regulatory" evidence="8">
    <location>
        <begin position="625"/>
        <end position="739"/>
    </location>
</feature>
<feature type="transmembrane region" description="Helical" evidence="6">
    <location>
        <begin position="310"/>
        <end position="330"/>
    </location>
</feature>
<evidence type="ECO:0000256" key="1">
    <source>
        <dbReference type="ARBA" id="ARBA00000085"/>
    </source>
</evidence>
<keyword evidence="6" id="KW-0472">Membrane</keyword>
<dbReference type="Gene3D" id="3.40.50.2300">
    <property type="match status" value="1"/>
</dbReference>
<dbReference type="RefSeq" id="WP_343767818.1">
    <property type="nucleotide sequence ID" value="NZ_BAAAFG010000016.1"/>
</dbReference>
<evidence type="ECO:0000256" key="2">
    <source>
        <dbReference type="ARBA" id="ARBA00012438"/>
    </source>
</evidence>
<dbReference type="SUPFAM" id="SSF52172">
    <property type="entry name" value="CheY-like"/>
    <property type="match status" value="1"/>
</dbReference>
<dbReference type="EC" id="2.7.13.3" evidence="2"/>
<dbReference type="Gene3D" id="3.30.565.10">
    <property type="entry name" value="Histidine kinase-like ATPase, C-terminal domain"/>
    <property type="match status" value="1"/>
</dbReference>
<dbReference type="PROSITE" id="PS50110">
    <property type="entry name" value="RESPONSE_REGULATORY"/>
    <property type="match status" value="1"/>
</dbReference>
<evidence type="ECO:0000256" key="6">
    <source>
        <dbReference type="SAM" id="Phobius"/>
    </source>
</evidence>
<dbReference type="InterPro" id="IPR003661">
    <property type="entry name" value="HisK_dim/P_dom"/>
</dbReference>
<dbReference type="InterPro" id="IPR005467">
    <property type="entry name" value="His_kinase_dom"/>
</dbReference>
<dbReference type="PANTHER" id="PTHR45339:SF5">
    <property type="entry name" value="HISTIDINE KINASE"/>
    <property type="match status" value="1"/>
</dbReference>
<dbReference type="InterPro" id="IPR036890">
    <property type="entry name" value="HATPase_C_sf"/>
</dbReference>
<dbReference type="Gene3D" id="1.25.40.10">
    <property type="entry name" value="Tetratricopeptide repeat domain"/>
    <property type="match status" value="2"/>
</dbReference>
<dbReference type="PROSITE" id="PS50109">
    <property type="entry name" value="HIS_KIN"/>
    <property type="match status" value="1"/>
</dbReference>
<dbReference type="Proteomes" id="UP001500507">
    <property type="component" value="Unassembled WGS sequence"/>
</dbReference>
<dbReference type="Pfam" id="PF00072">
    <property type="entry name" value="Response_reg"/>
    <property type="match status" value="1"/>
</dbReference>
<evidence type="ECO:0000313" key="10">
    <source>
        <dbReference type="Proteomes" id="UP001500507"/>
    </source>
</evidence>
<sequence length="745" mass="84575">MLKNIFVILTSLYVGISYGQFRISEDPVEKDEIQLLLDDAYQASQDWDIEEAIAKLDEARDLARQKEDKTSIAHVSEVIAKLHEDRGDYARAIAEIRNAIAIHQELKDQNHLAENYIQLSSLFISQKKFKTAQTYLDLAASIYKTQRDTDNIALIDLNRGILFLYQKQPEEALKYLKKAEDKVVLSNNKFQIASLYYNMANAYFLNQELKLAEDYANNAYKISQDNNYKTNILESYQLLSDISAAKGEYMKALIFLTNSNNYRDSIFNAQKQTIAEKATAKYELSSARDMISDLSEEKKKNEKTIKFTQLASILSVALIVILSLLTISLYKNNNLRAKANNLLSDKNTELTDAKEKAERASQSKAEFLSTISHELRTPLYAVTGLTHLLLQENPTKEQKEHLKSLKFSGEYLLSLINNILDLNKLEAQKVEITEAPFNLQKRVKDVLVTLEKSAKDRGNNFNYVFDPTIPKRVKGDPLVVSQILINLVGNAIKFTENGEISIKISKSSETKNHVNLLFEIQDSGKGISREHQERIFENFSQGSVEINRKYGGTGLGLSIVRNLLVLLGSEIKLTSELEKGSNFFFDLKFEKVAQDEITKKSPAVDDIFLGDLSETEITSLLTNKRILIVEDNKINQMITKKILLKHDAICEVVDDGKYAIEAMRKNEYDLVLMDIHMPEVGGIEATQTIRQFDKTTPILALTAVSMTDDLNEFFSNGFDEVIPKPYKTEEFFSKICAKVKTEKIT</sequence>
<dbReference type="Pfam" id="PF02518">
    <property type="entry name" value="HATPase_c"/>
    <property type="match status" value="1"/>
</dbReference>
<gene>
    <name evidence="9" type="ORF">GCM10009117_23200</name>
</gene>
<dbReference type="EMBL" id="BAAAFG010000016">
    <property type="protein sequence ID" value="GAA0873173.1"/>
    <property type="molecule type" value="Genomic_DNA"/>
</dbReference>
<dbReference type="Pfam" id="PF00512">
    <property type="entry name" value="HisKA"/>
    <property type="match status" value="1"/>
</dbReference>
<keyword evidence="5" id="KW-0175">Coiled coil</keyword>
<evidence type="ECO:0000256" key="5">
    <source>
        <dbReference type="SAM" id="Coils"/>
    </source>
</evidence>
<keyword evidence="6" id="KW-1133">Transmembrane helix</keyword>
<evidence type="ECO:0000259" key="7">
    <source>
        <dbReference type="PROSITE" id="PS50109"/>
    </source>
</evidence>
<dbReference type="PANTHER" id="PTHR45339">
    <property type="entry name" value="HYBRID SIGNAL TRANSDUCTION HISTIDINE KINASE J"/>
    <property type="match status" value="1"/>
</dbReference>
<dbReference type="CDD" id="cd16922">
    <property type="entry name" value="HATPase_EvgS-ArcB-TorS-like"/>
    <property type="match status" value="1"/>
</dbReference>
<dbReference type="InterPro" id="IPR036097">
    <property type="entry name" value="HisK_dim/P_sf"/>
</dbReference>
<keyword evidence="6" id="KW-0812">Transmembrane</keyword>
<dbReference type="InterPro" id="IPR011006">
    <property type="entry name" value="CheY-like_superfamily"/>
</dbReference>
<evidence type="ECO:0000313" key="9">
    <source>
        <dbReference type="EMBL" id="GAA0873173.1"/>
    </source>
</evidence>
<feature type="domain" description="Histidine kinase" evidence="7">
    <location>
        <begin position="370"/>
        <end position="591"/>
    </location>
</feature>
<feature type="coiled-coil region" evidence="5">
    <location>
        <begin position="49"/>
        <end position="109"/>
    </location>
</feature>
<evidence type="ECO:0000256" key="3">
    <source>
        <dbReference type="ARBA" id="ARBA00022553"/>
    </source>
</evidence>
<reference evidence="10" key="1">
    <citation type="journal article" date="2019" name="Int. J. Syst. Evol. Microbiol.">
        <title>The Global Catalogue of Microorganisms (GCM) 10K type strain sequencing project: providing services to taxonomists for standard genome sequencing and annotation.</title>
        <authorList>
            <consortium name="The Broad Institute Genomics Platform"/>
            <consortium name="The Broad Institute Genome Sequencing Center for Infectious Disease"/>
            <person name="Wu L."/>
            <person name="Ma J."/>
        </authorList>
    </citation>
    <scope>NUCLEOTIDE SEQUENCE [LARGE SCALE GENOMIC DNA]</scope>
    <source>
        <strain evidence="10">JCM 16082</strain>
    </source>
</reference>
<comment type="catalytic activity">
    <reaction evidence="1">
        <text>ATP + protein L-histidine = ADP + protein N-phospho-L-histidine.</text>
        <dbReference type="EC" id="2.7.13.3"/>
    </reaction>
</comment>
<evidence type="ECO:0000259" key="8">
    <source>
        <dbReference type="PROSITE" id="PS50110"/>
    </source>
</evidence>
<accession>A0ABP3XY21</accession>